<evidence type="ECO:0000256" key="1">
    <source>
        <dbReference type="SAM" id="SignalP"/>
    </source>
</evidence>
<proteinExistence type="predicted"/>
<dbReference type="PANTHER" id="PTHR37049">
    <property type="entry name" value="PEPTIDASE S41 FAMILY PROTEIN"/>
    <property type="match status" value="1"/>
</dbReference>
<reference evidence="2 3" key="1">
    <citation type="submission" date="2019-01" db="EMBL/GenBank/DDBJ databases">
        <title>Draft genome sequence of Psathyrella aberdarensis IHI B618.</title>
        <authorList>
            <person name="Buettner E."/>
            <person name="Kellner H."/>
        </authorList>
    </citation>
    <scope>NUCLEOTIDE SEQUENCE [LARGE SCALE GENOMIC DNA]</scope>
    <source>
        <strain evidence="2 3">IHI B618</strain>
    </source>
</reference>
<dbReference type="InterPro" id="IPR029045">
    <property type="entry name" value="ClpP/crotonase-like_dom_sf"/>
</dbReference>
<comment type="caution">
    <text evidence="2">The sequence shown here is derived from an EMBL/GenBank/DDBJ whole genome shotgun (WGS) entry which is preliminary data.</text>
</comment>
<sequence length="707" mass="77328">MALLSRFIVAAFALAATVQGAPQDLGQPGQPSSDPCARIGGQKWVAPSEVRACFTSVRVNETVKANILDVINKTLNFHTSTNYQIRAPQPFTSDVRVNLPTELERIKRQFYRSEYDFHVDLSRTLKRTNDGHAAWTFACYDSLFVNYVPTPLTLLTSPNGTQNVHISPEAFNVSSAEFPDQMDVWQNALPGRLNGQLETLSGSRVLLINGRDPFDAVNANTLITGSYQAFGTRQNAFFSSYQRGNESWNYIMGNFAQQSLPLSDTVRLTILRSNRTRPETFVLPYRSRFGSQSKSFTDTASWRANNCVAQPGTNGVDRNSNDPASRLAAVEDPMARYQQQPPLPPALAGKYPLDVLIDSSPLSNVVLPEELQPSLTAVNGSRSVSQFYLLKDGVTGILALGSFSDTDYNELHRGLLVGLLNLKSLGATRLIVDVSNNGGGYVCAAHVSLFVSFLSNLSNAIGLEWLHRIIVGPKSTSEPQAGLDTKARAGPLARSIVDELVKNPKLDPEGFLNYNPTNWRDANNVPFNASTNWLQPVVTKTVNRRPDAFSPRLGQECQPDGFPYAPPTEPLFDPKQVVIVSNGRCASSCSLFSISMVKYEGSKTVVLGGKQDVAQQYCGTVGGQSTNFRGIDTEIKTTKLKGHPLAPPDLLVNGGQGIAWRLAFGVTDREEPEEWQDHPADLNLPITAKLANNPVAIWEEVAAKLLS</sequence>
<protein>
    <recommendedName>
        <fullName evidence="4">Tail specific protease domain-containing protein</fullName>
    </recommendedName>
</protein>
<dbReference type="AlphaFoldDB" id="A0A4Q2DB43"/>
<name>A0A4Q2DB43_9AGAR</name>
<evidence type="ECO:0000313" key="3">
    <source>
        <dbReference type="Proteomes" id="UP000290288"/>
    </source>
</evidence>
<dbReference type="EMBL" id="SDEE01000392">
    <property type="protein sequence ID" value="RXW16877.1"/>
    <property type="molecule type" value="Genomic_DNA"/>
</dbReference>
<feature type="chain" id="PRO_5020504053" description="Tail specific protease domain-containing protein" evidence="1">
    <location>
        <begin position="21"/>
        <end position="707"/>
    </location>
</feature>
<evidence type="ECO:0000313" key="2">
    <source>
        <dbReference type="EMBL" id="RXW16877.1"/>
    </source>
</evidence>
<dbReference type="InterPro" id="IPR052766">
    <property type="entry name" value="S41A_metabolite_peptidase"/>
</dbReference>
<dbReference type="PANTHER" id="PTHR37049:SF4">
    <property type="entry name" value="RHODANESE DOMAIN-CONTAINING PROTEIN"/>
    <property type="match status" value="1"/>
</dbReference>
<gene>
    <name evidence="2" type="ORF">EST38_g8980</name>
</gene>
<dbReference type="Proteomes" id="UP000290288">
    <property type="component" value="Unassembled WGS sequence"/>
</dbReference>
<feature type="signal peptide" evidence="1">
    <location>
        <begin position="1"/>
        <end position="20"/>
    </location>
</feature>
<accession>A0A4Q2DB43</accession>
<keyword evidence="3" id="KW-1185">Reference proteome</keyword>
<dbReference type="SUPFAM" id="SSF52096">
    <property type="entry name" value="ClpP/crotonase"/>
    <property type="match status" value="1"/>
</dbReference>
<dbReference type="Gene3D" id="3.90.226.10">
    <property type="entry name" value="2-enoyl-CoA Hydratase, Chain A, domain 1"/>
    <property type="match status" value="1"/>
</dbReference>
<organism evidence="2 3">
    <name type="scientific">Candolleomyces aberdarensis</name>
    <dbReference type="NCBI Taxonomy" id="2316362"/>
    <lineage>
        <taxon>Eukaryota</taxon>
        <taxon>Fungi</taxon>
        <taxon>Dikarya</taxon>
        <taxon>Basidiomycota</taxon>
        <taxon>Agaricomycotina</taxon>
        <taxon>Agaricomycetes</taxon>
        <taxon>Agaricomycetidae</taxon>
        <taxon>Agaricales</taxon>
        <taxon>Agaricineae</taxon>
        <taxon>Psathyrellaceae</taxon>
        <taxon>Candolleomyces</taxon>
    </lineage>
</organism>
<dbReference type="OrthoDB" id="27214at2759"/>
<dbReference type="STRING" id="2316362.A0A4Q2DB43"/>
<evidence type="ECO:0008006" key="4">
    <source>
        <dbReference type="Google" id="ProtNLM"/>
    </source>
</evidence>
<keyword evidence="1" id="KW-0732">Signal</keyword>